<protein>
    <submittedName>
        <fullName evidence="1">Uncharacterized protein</fullName>
    </submittedName>
</protein>
<dbReference type="AlphaFoldDB" id="A0A1C5ABN1"/>
<keyword evidence="2" id="KW-1185">Reference proteome</keyword>
<dbReference type="OrthoDB" id="3382537at2"/>
<evidence type="ECO:0000313" key="1">
    <source>
        <dbReference type="EMBL" id="SCF42620.1"/>
    </source>
</evidence>
<name>A0A1C5ABN1_9ACTN</name>
<sequence>MMTFNSIRTLTGCLLDVEADADLQAWGQPPLLLLAQDRPAPSSASDTRRQMRVAHLPLDDHRLGRYRAGLVDFLPDLANALRADRPVGRPTLAACVDTCLIVDLLADPTPGVRLLAWGIRYEDVRVASDDIHEVRRIDAVDVDLRSYQIIRQRNEPRPVVRVDDHVGHDDAPAIRAGLTRLVQTTSRPVPRRTT</sequence>
<organism evidence="1 2">
    <name type="scientific">Micromonospora matsumotoense</name>
    <dbReference type="NCBI Taxonomy" id="121616"/>
    <lineage>
        <taxon>Bacteria</taxon>
        <taxon>Bacillati</taxon>
        <taxon>Actinomycetota</taxon>
        <taxon>Actinomycetes</taxon>
        <taxon>Micromonosporales</taxon>
        <taxon>Micromonosporaceae</taxon>
        <taxon>Micromonospora</taxon>
    </lineage>
</organism>
<reference evidence="2" key="1">
    <citation type="submission" date="2016-06" db="EMBL/GenBank/DDBJ databases">
        <authorList>
            <person name="Varghese N."/>
            <person name="Submissions Spin"/>
        </authorList>
    </citation>
    <scope>NUCLEOTIDE SEQUENCE [LARGE SCALE GENOMIC DNA]</scope>
    <source>
        <strain evidence="2">DSM 44100</strain>
    </source>
</reference>
<dbReference type="Proteomes" id="UP000198797">
    <property type="component" value="Unassembled WGS sequence"/>
</dbReference>
<dbReference type="EMBL" id="FMCU01000015">
    <property type="protein sequence ID" value="SCF42620.1"/>
    <property type="molecule type" value="Genomic_DNA"/>
</dbReference>
<accession>A0A1C5ABN1</accession>
<proteinExistence type="predicted"/>
<dbReference type="STRING" id="121616.GA0070216_11598"/>
<evidence type="ECO:0000313" key="2">
    <source>
        <dbReference type="Proteomes" id="UP000198797"/>
    </source>
</evidence>
<gene>
    <name evidence="1" type="ORF">GA0070216_11598</name>
</gene>